<dbReference type="PROSITE" id="PS51934">
    <property type="entry name" value="LRAT"/>
    <property type="match status" value="1"/>
</dbReference>
<dbReference type="InterPro" id="IPR007053">
    <property type="entry name" value="LRAT_dom"/>
</dbReference>
<evidence type="ECO:0000256" key="4">
    <source>
        <dbReference type="ARBA" id="ARBA00023098"/>
    </source>
</evidence>
<keyword evidence="2" id="KW-0808">Transferase</keyword>
<organism evidence="6 7">
    <name type="scientific">Pelobates cultripes</name>
    <name type="common">Western spadefoot toad</name>
    <dbReference type="NCBI Taxonomy" id="61616"/>
    <lineage>
        <taxon>Eukaryota</taxon>
        <taxon>Metazoa</taxon>
        <taxon>Chordata</taxon>
        <taxon>Craniata</taxon>
        <taxon>Vertebrata</taxon>
        <taxon>Euteleostomi</taxon>
        <taxon>Amphibia</taxon>
        <taxon>Batrachia</taxon>
        <taxon>Anura</taxon>
        <taxon>Pelobatoidea</taxon>
        <taxon>Pelobatidae</taxon>
        <taxon>Pelobates</taxon>
    </lineage>
</organism>
<dbReference type="EMBL" id="OW240923">
    <property type="protein sequence ID" value="CAH2325194.1"/>
    <property type="molecule type" value="Genomic_DNA"/>
</dbReference>
<accession>A0AAD1TIL6</accession>
<protein>
    <submittedName>
        <fullName evidence="6">Phospholipase A and acyltransferase 4-like</fullName>
    </submittedName>
</protein>
<name>A0AAD1TIL6_PELCU</name>
<keyword evidence="4" id="KW-0443">Lipid metabolism</keyword>
<dbReference type="Gene3D" id="3.90.1720.10">
    <property type="entry name" value="endopeptidase domain like (from Nostoc punctiforme)"/>
    <property type="match status" value="1"/>
</dbReference>
<keyword evidence="7" id="KW-1185">Reference proteome</keyword>
<evidence type="ECO:0000256" key="1">
    <source>
        <dbReference type="ARBA" id="ARBA00007824"/>
    </source>
</evidence>
<evidence type="ECO:0000256" key="3">
    <source>
        <dbReference type="ARBA" id="ARBA00022801"/>
    </source>
</evidence>
<dbReference type="PANTHER" id="PTHR13943:SF31">
    <property type="entry name" value="PHOSPHOLIPASE A AND ACYLTRANSFERASE 3"/>
    <property type="match status" value="1"/>
</dbReference>
<keyword evidence="6" id="KW-0012">Acyltransferase</keyword>
<dbReference type="GO" id="GO:0016410">
    <property type="term" value="F:N-acyltransferase activity"/>
    <property type="evidence" value="ECO:0007669"/>
    <property type="project" value="TreeGrafter"/>
</dbReference>
<dbReference type="Proteomes" id="UP001295444">
    <property type="component" value="Chromosome 12"/>
</dbReference>
<dbReference type="InterPro" id="IPR051496">
    <property type="entry name" value="H-rev107_PLA/AT"/>
</dbReference>
<dbReference type="Pfam" id="PF04970">
    <property type="entry name" value="LRAT"/>
    <property type="match status" value="1"/>
</dbReference>
<dbReference type="GO" id="GO:0005737">
    <property type="term" value="C:cytoplasm"/>
    <property type="evidence" value="ECO:0007669"/>
    <property type="project" value="TreeGrafter"/>
</dbReference>
<keyword evidence="3" id="KW-0378">Hydrolase</keyword>
<sequence length="83" mass="9217">MSLESVSNGTPIPKNGDMIEISQPGHQHWAIYVGDGYIVHITGNLSIQQGFLPSEVLDIIQLCTHFITFGRKKVEEIPQKSIL</sequence>
<reference evidence="6" key="1">
    <citation type="submission" date="2022-03" db="EMBL/GenBank/DDBJ databases">
        <authorList>
            <person name="Alioto T."/>
            <person name="Alioto T."/>
            <person name="Gomez Garrido J."/>
        </authorList>
    </citation>
    <scope>NUCLEOTIDE SEQUENCE</scope>
</reference>
<proteinExistence type="inferred from homology"/>
<dbReference type="GO" id="GO:0008970">
    <property type="term" value="F:phospholipase A1 activity"/>
    <property type="evidence" value="ECO:0007669"/>
    <property type="project" value="TreeGrafter"/>
</dbReference>
<dbReference type="GO" id="GO:0004623">
    <property type="term" value="F:phospholipase A2 activity"/>
    <property type="evidence" value="ECO:0007669"/>
    <property type="project" value="TreeGrafter"/>
</dbReference>
<evidence type="ECO:0000313" key="7">
    <source>
        <dbReference type="Proteomes" id="UP001295444"/>
    </source>
</evidence>
<dbReference type="AlphaFoldDB" id="A0AAD1TIL6"/>
<evidence type="ECO:0000259" key="5">
    <source>
        <dbReference type="PROSITE" id="PS51934"/>
    </source>
</evidence>
<comment type="similarity">
    <text evidence="1">Belongs to the H-rev107 family.</text>
</comment>
<dbReference type="PANTHER" id="PTHR13943">
    <property type="entry name" value="HRAS-LIKE SUPPRESSOR - RELATED"/>
    <property type="match status" value="1"/>
</dbReference>
<gene>
    <name evidence="6" type="ORF">PECUL_23A038617</name>
</gene>
<feature type="domain" description="LRAT" evidence="5">
    <location>
        <begin position="18"/>
        <end position="83"/>
    </location>
</feature>
<dbReference type="GO" id="GO:0070292">
    <property type="term" value="P:N-acylphosphatidylethanolamine metabolic process"/>
    <property type="evidence" value="ECO:0007669"/>
    <property type="project" value="TreeGrafter"/>
</dbReference>
<evidence type="ECO:0000256" key="2">
    <source>
        <dbReference type="ARBA" id="ARBA00022679"/>
    </source>
</evidence>
<evidence type="ECO:0000313" key="6">
    <source>
        <dbReference type="EMBL" id="CAH2325194.1"/>
    </source>
</evidence>